<dbReference type="KEGG" id="mant:BHD05_07155"/>
<organism evidence="5 6">
    <name type="scientific">Marisediminicola antarctica</name>
    <dbReference type="NCBI Taxonomy" id="674079"/>
    <lineage>
        <taxon>Bacteria</taxon>
        <taxon>Bacillati</taxon>
        <taxon>Actinomycetota</taxon>
        <taxon>Actinomycetes</taxon>
        <taxon>Micrococcales</taxon>
        <taxon>Microbacteriaceae</taxon>
        <taxon>Marisediminicola</taxon>
    </lineage>
</organism>
<dbReference type="Pfam" id="PF07729">
    <property type="entry name" value="FCD"/>
    <property type="match status" value="1"/>
</dbReference>
<evidence type="ECO:0000256" key="1">
    <source>
        <dbReference type="ARBA" id="ARBA00023015"/>
    </source>
</evidence>
<dbReference type="InterPro" id="IPR000524">
    <property type="entry name" value="Tscrpt_reg_HTH_GntR"/>
</dbReference>
<proteinExistence type="predicted"/>
<dbReference type="GO" id="GO:0003700">
    <property type="term" value="F:DNA-binding transcription factor activity"/>
    <property type="evidence" value="ECO:0007669"/>
    <property type="project" value="InterPro"/>
</dbReference>
<dbReference type="Pfam" id="PF00392">
    <property type="entry name" value="GntR"/>
    <property type="match status" value="1"/>
</dbReference>
<keyword evidence="6" id="KW-1185">Reference proteome</keyword>
<sequence>MTKLDGIRAHVFRPLPDVLRADAIAERLTTAISLGLIRQGEKLPVESQLMDMFGAAGATVRDALQALRDDGIIETRRGRSGGTIVVGVPAFDTPTLHDRLKSLSMTELRDLGDELAAVSVATVRLAHERGLPSDLPRLTMLAGAIATAEDLSACSRTDSRFHIELAVLAQSERLMRSEIRLQSETVELLWSAHSVTEDRERVAAEHVAIAEALRDDDEEQAERLVLQHVHRNVYRMIEAKLALTYPIETPELA</sequence>
<dbReference type="InterPro" id="IPR036390">
    <property type="entry name" value="WH_DNA-bd_sf"/>
</dbReference>
<name>A0A7L5AG21_9MICO</name>
<dbReference type="EMBL" id="CP017146">
    <property type="protein sequence ID" value="QHO69453.1"/>
    <property type="molecule type" value="Genomic_DNA"/>
</dbReference>
<dbReference type="Gene3D" id="1.10.10.10">
    <property type="entry name" value="Winged helix-like DNA-binding domain superfamily/Winged helix DNA-binding domain"/>
    <property type="match status" value="1"/>
</dbReference>
<keyword evidence="2" id="KW-0238">DNA-binding</keyword>
<keyword evidence="3" id="KW-0804">Transcription</keyword>
<dbReference type="SUPFAM" id="SSF48008">
    <property type="entry name" value="GntR ligand-binding domain-like"/>
    <property type="match status" value="1"/>
</dbReference>
<dbReference type="GO" id="GO:0003677">
    <property type="term" value="F:DNA binding"/>
    <property type="evidence" value="ECO:0007669"/>
    <property type="project" value="UniProtKB-KW"/>
</dbReference>
<dbReference type="InterPro" id="IPR011711">
    <property type="entry name" value="GntR_C"/>
</dbReference>
<dbReference type="CDD" id="cd07377">
    <property type="entry name" value="WHTH_GntR"/>
    <property type="match status" value="1"/>
</dbReference>
<dbReference type="OrthoDB" id="9784718at2"/>
<dbReference type="PANTHER" id="PTHR43537:SF5">
    <property type="entry name" value="UXU OPERON TRANSCRIPTIONAL REGULATOR"/>
    <property type="match status" value="1"/>
</dbReference>
<protein>
    <recommendedName>
        <fullName evidence="4">HTH gntR-type domain-containing protein</fullName>
    </recommendedName>
</protein>
<dbReference type="PANTHER" id="PTHR43537">
    <property type="entry name" value="TRANSCRIPTIONAL REGULATOR, GNTR FAMILY"/>
    <property type="match status" value="1"/>
</dbReference>
<dbReference type="PROSITE" id="PS50949">
    <property type="entry name" value="HTH_GNTR"/>
    <property type="match status" value="1"/>
</dbReference>
<evidence type="ECO:0000256" key="2">
    <source>
        <dbReference type="ARBA" id="ARBA00023125"/>
    </source>
</evidence>
<feature type="domain" description="HTH gntR-type" evidence="4">
    <location>
        <begin position="18"/>
        <end position="88"/>
    </location>
</feature>
<evidence type="ECO:0000313" key="5">
    <source>
        <dbReference type="EMBL" id="QHO69453.1"/>
    </source>
</evidence>
<dbReference type="SMART" id="SM00345">
    <property type="entry name" value="HTH_GNTR"/>
    <property type="match status" value="1"/>
</dbReference>
<dbReference type="RefSeq" id="WP_161885822.1">
    <property type="nucleotide sequence ID" value="NZ_CP017146.1"/>
</dbReference>
<keyword evidence="1" id="KW-0805">Transcription regulation</keyword>
<accession>A0A7L5AG21</accession>
<evidence type="ECO:0000259" key="4">
    <source>
        <dbReference type="PROSITE" id="PS50949"/>
    </source>
</evidence>
<dbReference type="Gene3D" id="1.20.120.530">
    <property type="entry name" value="GntR ligand-binding domain-like"/>
    <property type="match status" value="1"/>
</dbReference>
<evidence type="ECO:0000313" key="6">
    <source>
        <dbReference type="Proteomes" id="UP000464507"/>
    </source>
</evidence>
<dbReference type="AlphaFoldDB" id="A0A7L5AG21"/>
<gene>
    <name evidence="5" type="ORF">BHD05_07155</name>
</gene>
<dbReference type="SMART" id="SM00895">
    <property type="entry name" value="FCD"/>
    <property type="match status" value="1"/>
</dbReference>
<dbReference type="InterPro" id="IPR008920">
    <property type="entry name" value="TF_FadR/GntR_C"/>
</dbReference>
<dbReference type="InterPro" id="IPR036388">
    <property type="entry name" value="WH-like_DNA-bd_sf"/>
</dbReference>
<dbReference type="SUPFAM" id="SSF46785">
    <property type="entry name" value="Winged helix' DNA-binding domain"/>
    <property type="match status" value="1"/>
</dbReference>
<reference evidence="5 6" key="1">
    <citation type="submission" date="2016-09" db="EMBL/GenBank/DDBJ databases">
        <title>Complete genome sequence of microbes from the polar regions.</title>
        <authorList>
            <person name="Liao L."/>
            <person name="Chen B."/>
        </authorList>
    </citation>
    <scope>NUCLEOTIDE SEQUENCE [LARGE SCALE GENOMIC DNA]</scope>
    <source>
        <strain evidence="5 6">ZS314</strain>
    </source>
</reference>
<dbReference type="Proteomes" id="UP000464507">
    <property type="component" value="Chromosome"/>
</dbReference>
<evidence type="ECO:0000256" key="3">
    <source>
        <dbReference type="ARBA" id="ARBA00023163"/>
    </source>
</evidence>